<feature type="non-terminal residue" evidence="1">
    <location>
        <position position="1"/>
    </location>
</feature>
<sequence length="115" mass="12557">GDCRRVFESLSPDAIVDDFSKTAVTLFSPAISLCRPERIPSPPPSSPVLCREPANPSFSYQSANSRSPFGCCWLCASLLARIPRRQRTAGTASLLQSSGSTVRLMVRRENRELAS</sequence>
<accession>A0AAV0K1D0</accession>
<dbReference type="AlphaFoldDB" id="A0AAV0K1D0"/>
<dbReference type="Proteomes" id="UP001154282">
    <property type="component" value="Unassembled WGS sequence"/>
</dbReference>
<proteinExistence type="predicted"/>
<organism evidence="1 2">
    <name type="scientific">Linum tenue</name>
    <dbReference type="NCBI Taxonomy" id="586396"/>
    <lineage>
        <taxon>Eukaryota</taxon>
        <taxon>Viridiplantae</taxon>
        <taxon>Streptophyta</taxon>
        <taxon>Embryophyta</taxon>
        <taxon>Tracheophyta</taxon>
        <taxon>Spermatophyta</taxon>
        <taxon>Magnoliopsida</taxon>
        <taxon>eudicotyledons</taxon>
        <taxon>Gunneridae</taxon>
        <taxon>Pentapetalae</taxon>
        <taxon>rosids</taxon>
        <taxon>fabids</taxon>
        <taxon>Malpighiales</taxon>
        <taxon>Linaceae</taxon>
        <taxon>Linum</taxon>
    </lineage>
</organism>
<gene>
    <name evidence="1" type="ORF">LITE_LOCUS16450</name>
</gene>
<comment type="caution">
    <text evidence="1">The sequence shown here is derived from an EMBL/GenBank/DDBJ whole genome shotgun (WGS) entry which is preliminary data.</text>
</comment>
<evidence type="ECO:0000313" key="1">
    <source>
        <dbReference type="EMBL" id="CAI0414883.1"/>
    </source>
</evidence>
<name>A0AAV0K1D0_9ROSI</name>
<dbReference type="EMBL" id="CAMGYJ010000005">
    <property type="protein sequence ID" value="CAI0414883.1"/>
    <property type="molecule type" value="Genomic_DNA"/>
</dbReference>
<protein>
    <submittedName>
        <fullName evidence="1">Uncharacterized protein</fullName>
    </submittedName>
</protein>
<evidence type="ECO:0000313" key="2">
    <source>
        <dbReference type="Proteomes" id="UP001154282"/>
    </source>
</evidence>
<reference evidence="1" key="1">
    <citation type="submission" date="2022-08" db="EMBL/GenBank/DDBJ databases">
        <authorList>
            <person name="Gutierrez-Valencia J."/>
        </authorList>
    </citation>
    <scope>NUCLEOTIDE SEQUENCE</scope>
</reference>
<keyword evidence="2" id="KW-1185">Reference proteome</keyword>